<comment type="caution">
    <text evidence="2">The sequence shown here is derived from an EMBL/GenBank/DDBJ whole genome shotgun (WGS) entry which is preliminary data.</text>
</comment>
<name>A0A501XPD9_9SPHN</name>
<evidence type="ECO:0000313" key="3">
    <source>
        <dbReference type="Proteomes" id="UP000319897"/>
    </source>
</evidence>
<dbReference type="Proteomes" id="UP000319897">
    <property type="component" value="Unassembled WGS sequence"/>
</dbReference>
<proteinExistence type="predicted"/>
<protein>
    <submittedName>
        <fullName evidence="2">ABC transporter</fullName>
    </submittedName>
</protein>
<gene>
    <name evidence="2" type="ORF">FJQ54_07215</name>
</gene>
<dbReference type="AlphaFoldDB" id="A0A501XPD9"/>
<dbReference type="SUPFAM" id="SSF159594">
    <property type="entry name" value="XCC0632-like"/>
    <property type="match status" value="1"/>
</dbReference>
<sequence>MTRATRPVSRLPLALLPLILLPLIPLSACGPLVEIGGNTPRPDAVYTLSAAPPTAVPAGLTPIDLTKAVSVDTPTVPGALQTLRIPVIVSDTAIQYVQGAQWSEQPNRLFQRLLADLLVQSGRAVIDPGSSGQTAGRRLTGQLQAFGVDVRGSNKVTVRYDATLAGPGGIRQRRFEREAELSAVQGPQVAEALNGVANLIAADVAAWIASAP</sequence>
<organism evidence="2 3">
    <name type="scientific">Sandaracinobacter neustonicus</name>
    <dbReference type="NCBI Taxonomy" id="1715348"/>
    <lineage>
        <taxon>Bacteria</taxon>
        <taxon>Pseudomonadati</taxon>
        <taxon>Pseudomonadota</taxon>
        <taxon>Alphaproteobacteria</taxon>
        <taxon>Sphingomonadales</taxon>
        <taxon>Sphingosinicellaceae</taxon>
        <taxon>Sandaracinobacter</taxon>
    </lineage>
</organism>
<keyword evidence="3" id="KW-1185">Reference proteome</keyword>
<reference evidence="2 3" key="1">
    <citation type="submission" date="2019-06" db="EMBL/GenBank/DDBJ databases">
        <authorList>
            <person name="Lee I."/>
            <person name="Jang G.I."/>
            <person name="Hwang C.Y."/>
        </authorList>
    </citation>
    <scope>NUCLEOTIDE SEQUENCE [LARGE SCALE GENOMIC DNA]</scope>
    <source>
        <strain evidence="2 3">PAMC 28131</strain>
    </source>
</reference>
<evidence type="ECO:0000259" key="1">
    <source>
        <dbReference type="Pfam" id="PF03886"/>
    </source>
</evidence>
<dbReference type="Pfam" id="PF03886">
    <property type="entry name" value="ABC_trans_aux"/>
    <property type="match status" value="1"/>
</dbReference>
<accession>A0A501XPD9</accession>
<dbReference type="EMBL" id="VFSU01000019">
    <property type="protein sequence ID" value="TPE62305.1"/>
    <property type="molecule type" value="Genomic_DNA"/>
</dbReference>
<dbReference type="OrthoDB" id="7391077at2"/>
<evidence type="ECO:0000313" key="2">
    <source>
        <dbReference type="EMBL" id="TPE62305.1"/>
    </source>
</evidence>
<feature type="domain" description="ABC-type transport auxiliary lipoprotein component" evidence="1">
    <location>
        <begin position="46"/>
        <end position="205"/>
    </location>
</feature>
<dbReference type="Gene3D" id="3.40.50.10610">
    <property type="entry name" value="ABC-type transport auxiliary lipoprotein component"/>
    <property type="match status" value="1"/>
</dbReference>
<dbReference type="RefSeq" id="WP_140927731.1">
    <property type="nucleotide sequence ID" value="NZ_VFSU01000019.1"/>
</dbReference>
<dbReference type="InterPro" id="IPR005586">
    <property type="entry name" value="ABC_trans_aux"/>
</dbReference>